<keyword evidence="7 10" id="KW-0472">Membrane</keyword>
<gene>
    <name evidence="11" type="ORF">PsYK624_163950</name>
</gene>
<feature type="transmembrane region" description="Helical" evidence="10">
    <location>
        <begin position="37"/>
        <end position="68"/>
    </location>
</feature>
<feature type="transmembrane region" description="Helical" evidence="10">
    <location>
        <begin position="191"/>
        <end position="210"/>
    </location>
</feature>
<evidence type="ECO:0000313" key="11">
    <source>
        <dbReference type="EMBL" id="GJF00116.1"/>
    </source>
</evidence>
<dbReference type="GO" id="GO:0005886">
    <property type="term" value="C:plasma membrane"/>
    <property type="evidence" value="ECO:0007669"/>
    <property type="project" value="TreeGrafter"/>
</dbReference>
<keyword evidence="3 8" id="KW-0813">Transport</keyword>
<feature type="transmembrane region" description="Helical" evidence="10">
    <location>
        <begin position="216"/>
        <end position="233"/>
    </location>
</feature>
<dbReference type="InterPro" id="IPR050363">
    <property type="entry name" value="MIP/Aquaporin"/>
</dbReference>
<dbReference type="Proteomes" id="UP000703269">
    <property type="component" value="Unassembled WGS sequence"/>
</dbReference>
<dbReference type="SUPFAM" id="SSF81338">
    <property type="entry name" value="Aquaporin-like"/>
    <property type="match status" value="1"/>
</dbReference>
<keyword evidence="5" id="KW-0677">Repeat</keyword>
<comment type="caution">
    <text evidence="11">The sequence shown here is derived from an EMBL/GenBank/DDBJ whole genome shotgun (WGS) entry which is preliminary data.</text>
</comment>
<evidence type="ECO:0000256" key="8">
    <source>
        <dbReference type="RuleBase" id="RU000477"/>
    </source>
</evidence>
<evidence type="ECO:0000313" key="12">
    <source>
        <dbReference type="Proteomes" id="UP000703269"/>
    </source>
</evidence>
<evidence type="ECO:0000256" key="6">
    <source>
        <dbReference type="ARBA" id="ARBA00022989"/>
    </source>
</evidence>
<keyword evidence="4 8" id="KW-0812">Transmembrane</keyword>
<dbReference type="PANTHER" id="PTHR43829:SF14">
    <property type="entry name" value="AQUAPORIN 3"/>
    <property type="match status" value="1"/>
</dbReference>
<dbReference type="PRINTS" id="PR00783">
    <property type="entry name" value="MINTRINSICP"/>
</dbReference>
<evidence type="ECO:0000256" key="2">
    <source>
        <dbReference type="ARBA" id="ARBA00006175"/>
    </source>
</evidence>
<comment type="subcellular location">
    <subcellularLocation>
        <location evidence="1">Membrane</location>
        <topology evidence="1">Multi-pass membrane protein</topology>
    </subcellularLocation>
</comment>
<reference evidence="11 12" key="1">
    <citation type="submission" date="2021-08" db="EMBL/GenBank/DDBJ databases">
        <title>Draft Genome Sequence of Phanerochaete sordida strain YK-624.</title>
        <authorList>
            <person name="Mori T."/>
            <person name="Dohra H."/>
            <person name="Suzuki T."/>
            <person name="Kawagishi H."/>
            <person name="Hirai H."/>
        </authorList>
    </citation>
    <scope>NUCLEOTIDE SEQUENCE [LARGE SCALE GENOMIC DNA]</scope>
    <source>
        <strain evidence="11 12">YK-624</strain>
    </source>
</reference>
<dbReference type="InterPro" id="IPR023271">
    <property type="entry name" value="Aquaporin-like"/>
</dbReference>
<keyword evidence="6 10" id="KW-1133">Transmembrane helix</keyword>
<dbReference type="PANTHER" id="PTHR43829">
    <property type="entry name" value="AQUAPORIN OR AQUAGLYCEROPORIN RELATED"/>
    <property type="match status" value="1"/>
</dbReference>
<feature type="compositionally biased region" description="Polar residues" evidence="9">
    <location>
        <begin position="317"/>
        <end position="334"/>
    </location>
</feature>
<feature type="transmembrane region" description="Helical" evidence="10">
    <location>
        <begin position="80"/>
        <end position="102"/>
    </location>
</feature>
<evidence type="ECO:0000256" key="7">
    <source>
        <dbReference type="ARBA" id="ARBA00023136"/>
    </source>
</evidence>
<dbReference type="InterPro" id="IPR000425">
    <property type="entry name" value="MIP"/>
</dbReference>
<feature type="transmembrane region" description="Helical" evidence="10">
    <location>
        <begin position="123"/>
        <end position="142"/>
    </location>
</feature>
<dbReference type="EMBL" id="BPQB01000134">
    <property type="protein sequence ID" value="GJF00116.1"/>
    <property type="molecule type" value="Genomic_DNA"/>
</dbReference>
<name>A0A9P3GQU9_9APHY</name>
<evidence type="ECO:0000256" key="4">
    <source>
        <dbReference type="ARBA" id="ARBA00022692"/>
    </source>
</evidence>
<dbReference type="GO" id="GO:0015250">
    <property type="term" value="F:water channel activity"/>
    <property type="evidence" value="ECO:0007669"/>
    <property type="project" value="TreeGrafter"/>
</dbReference>
<comment type="similarity">
    <text evidence="2 8">Belongs to the MIP/aquaporin (TC 1.A.8) family.</text>
</comment>
<feature type="region of interest" description="Disordered" evidence="9">
    <location>
        <begin position="312"/>
        <end position="340"/>
    </location>
</feature>
<evidence type="ECO:0000256" key="3">
    <source>
        <dbReference type="ARBA" id="ARBA00022448"/>
    </source>
</evidence>
<feature type="transmembrane region" description="Helical" evidence="10">
    <location>
        <begin position="162"/>
        <end position="179"/>
    </location>
</feature>
<dbReference type="AlphaFoldDB" id="A0A9P3GQU9"/>
<protein>
    <submittedName>
        <fullName evidence="11">Aquaporin-like protein</fullName>
    </submittedName>
</protein>
<sequence length="348" mass="37707">MTMHQLPHRDVVHLADIHPRQRVFSVWERYRHRQAHWFVECIAEFMGVFFYVYAGVGSTAGFVIGSIADESISSLQTIGFAYAFGILFALITCAATSGGHFNPAVTICHVVLRGFPIKKACRYIFFQILGAFVSALLIYAQWRDSIVATEAALHAAGKWDAIMFTPQGLAGIFALYSPVGLNLGQAFLNEFVCDFLIAIIIWACIDPTNFLVPPAAGPWVVALAYTMCIWGYSPNGLSTNAARDVGTRLAAIALWGTRANGGPYAAIAALTNIPATLLGACFYEFILADSARVVTPGHVDYLVAHTAHEEHGGVSAHGTTLPDSRAHQQGSSSPKYDEKADVVALERV</sequence>
<evidence type="ECO:0000256" key="10">
    <source>
        <dbReference type="SAM" id="Phobius"/>
    </source>
</evidence>
<dbReference type="OrthoDB" id="3222at2759"/>
<evidence type="ECO:0000256" key="5">
    <source>
        <dbReference type="ARBA" id="ARBA00022737"/>
    </source>
</evidence>
<proteinExistence type="inferred from homology"/>
<evidence type="ECO:0000256" key="1">
    <source>
        <dbReference type="ARBA" id="ARBA00004141"/>
    </source>
</evidence>
<dbReference type="GO" id="GO:0015254">
    <property type="term" value="F:glycerol channel activity"/>
    <property type="evidence" value="ECO:0007669"/>
    <property type="project" value="TreeGrafter"/>
</dbReference>
<dbReference type="Gene3D" id="1.20.1080.10">
    <property type="entry name" value="Glycerol uptake facilitator protein"/>
    <property type="match status" value="1"/>
</dbReference>
<accession>A0A9P3GQU9</accession>
<organism evidence="11 12">
    <name type="scientific">Phanerochaete sordida</name>
    <dbReference type="NCBI Taxonomy" id="48140"/>
    <lineage>
        <taxon>Eukaryota</taxon>
        <taxon>Fungi</taxon>
        <taxon>Dikarya</taxon>
        <taxon>Basidiomycota</taxon>
        <taxon>Agaricomycotina</taxon>
        <taxon>Agaricomycetes</taxon>
        <taxon>Polyporales</taxon>
        <taxon>Phanerochaetaceae</taxon>
        <taxon>Phanerochaete</taxon>
    </lineage>
</organism>
<dbReference type="Pfam" id="PF00230">
    <property type="entry name" value="MIP"/>
    <property type="match status" value="1"/>
</dbReference>
<keyword evidence="12" id="KW-1185">Reference proteome</keyword>
<evidence type="ECO:0000256" key="9">
    <source>
        <dbReference type="SAM" id="MobiDB-lite"/>
    </source>
</evidence>